<feature type="compositionally biased region" description="Polar residues" evidence="1">
    <location>
        <begin position="197"/>
        <end position="212"/>
    </location>
</feature>
<comment type="caution">
    <text evidence="2">The sequence shown here is derived from an EMBL/GenBank/DDBJ whole genome shotgun (WGS) entry which is preliminary data.</text>
</comment>
<reference evidence="2 3" key="1">
    <citation type="submission" date="2013-02" db="EMBL/GenBank/DDBJ databases">
        <title>The Genome Sequence of Acinetobacter sp. ANC 3862.</title>
        <authorList>
            <consortium name="The Broad Institute Genome Sequencing Platform"/>
            <consortium name="The Broad Institute Genome Sequencing Center for Infectious Disease"/>
            <person name="Cerqueira G."/>
            <person name="Feldgarden M."/>
            <person name="Courvalin P."/>
            <person name="Perichon B."/>
            <person name="Grillot-Courvalin C."/>
            <person name="Clermont D."/>
            <person name="Rocha E."/>
            <person name="Yoon E.-J."/>
            <person name="Nemec A."/>
            <person name="Walker B."/>
            <person name="Young S.K."/>
            <person name="Zeng Q."/>
            <person name="Gargeya S."/>
            <person name="Fitzgerald M."/>
            <person name="Haas B."/>
            <person name="Abouelleil A."/>
            <person name="Alvarado L."/>
            <person name="Arachchi H.M."/>
            <person name="Berlin A.M."/>
            <person name="Chapman S.B."/>
            <person name="Dewar J."/>
            <person name="Goldberg J."/>
            <person name="Griggs A."/>
            <person name="Gujja S."/>
            <person name="Hansen M."/>
            <person name="Howarth C."/>
            <person name="Imamovic A."/>
            <person name="Larimer J."/>
            <person name="McCowan C."/>
            <person name="Murphy C."/>
            <person name="Neiman D."/>
            <person name="Pearson M."/>
            <person name="Priest M."/>
            <person name="Roberts A."/>
            <person name="Saif S."/>
            <person name="Shea T."/>
            <person name="Sisk P."/>
            <person name="Sykes S."/>
            <person name="Wortman J."/>
            <person name="Nusbaum C."/>
            <person name="Birren B."/>
        </authorList>
    </citation>
    <scope>NUCLEOTIDE SEQUENCE [LARGE SCALE GENOMIC DNA]</scope>
    <source>
        <strain evidence="2 3">ANC 3862</strain>
    </source>
</reference>
<dbReference type="Proteomes" id="UP000013248">
    <property type="component" value="Unassembled WGS sequence"/>
</dbReference>
<name>N9NDH5_9GAMM</name>
<dbReference type="AlphaFoldDB" id="N9NDH5"/>
<dbReference type="STRING" id="1217705.F900_01876"/>
<dbReference type="RefSeq" id="WP_005216952.1">
    <property type="nucleotide sequence ID" value="NZ_KB850089.1"/>
</dbReference>
<organism evidence="2 3">
    <name type="scientific">Acinetobacter modestus</name>
    <dbReference type="NCBI Taxonomy" id="1776740"/>
    <lineage>
        <taxon>Bacteria</taxon>
        <taxon>Pseudomonadati</taxon>
        <taxon>Pseudomonadota</taxon>
        <taxon>Gammaproteobacteria</taxon>
        <taxon>Moraxellales</taxon>
        <taxon>Moraxellaceae</taxon>
        <taxon>Acinetobacter</taxon>
    </lineage>
</organism>
<feature type="region of interest" description="Disordered" evidence="1">
    <location>
        <begin position="197"/>
        <end position="230"/>
    </location>
</feature>
<dbReference type="HOGENOM" id="CLU_1202711_0_0_6"/>
<dbReference type="EMBL" id="APRP01000018">
    <property type="protein sequence ID" value="ENX00892.1"/>
    <property type="molecule type" value="Genomic_DNA"/>
</dbReference>
<sequence length="230" mass="25193">MIPELSMLFRRQMRIAVVSALQKADLWVDDEPVSINSPGNWSLQHLKDECGLPAILVRTGTEGKASTIRAGLPQFNSSVSIEVMCALHSTTAEKAQDEIEQLWFQIENILLTDYSIIGSVQNVSSVDSKLDIDSSGNDHIAAISAAFVYESFEVYDSQAPDSQQPEPEFPVQPQPTVDLEQAGIHFDLVNVVDQTGTYPNSPFPNSVTSAPRTQGPDGRDEGYIQLDLGE</sequence>
<evidence type="ECO:0000256" key="1">
    <source>
        <dbReference type="SAM" id="MobiDB-lite"/>
    </source>
</evidence>
<evidence type="ECO:0000313" key="3">
    <source>
        <dbReference type="Proteomes" id="UP000013248"/>
    </source>
</evidence>
<dbReference type="PATRIC" id="fig|1217705.3.peg.1825"/>
<accession>N9NDH5</accession>
<proteinExistence type="predicted"/>
<protein>
    <submittedName>
        <fullName evidence="2">Uncharacterized protein</fullName>
    </submittedName>
</protein>
<evidence type="ECO:0000313" key="2">
    <source>
        <dbReference type="EMBL" id="ENX00892.1"/>
    </source>
</evidence>
<gene>
    <name evidence="2" type="ORF">F900_01876</name>
</gene>